<evidence type="ECO:0000313" key="2">
    <source>
        <dbReference type="Proteomes" id="UP000292373"/>
    </source>
</evidence>
<keyword evidence="2" id="KW-1185">Reference proteome</keyword>
<comment type="caution">
    <text evidence="1">The sequence shown here is derived from an EMBL/GenBank/DDBJ whole genome shotgun (WGS) entry which is preliminary data.</text>
</comment>
<evidence type="ECO:0000313" key="1">
    <source>
        <dbReference type="EMBL" id="TBT88428.1"/>
    </source>
</evidence>
<gene>
    <name evidence="1" type="ORF">ET989_00230</name>
</gene>
<accession>A0A4V2JSR4</accession>
<proteinExistence type="predicted"/>
<sequence>MGTVSLHAISIDELRDVFSGTDAAVDRLRSVALATWPPAPAPGRREGGLLGKLGPFSRRAVGAPVVRPGVPTGRDLHDVTHGREVPPDRREAAWALVDAFVAATARDSLAFEADDRTIDDLDFAMAAAGLPSRYGLRQLFKGDTALPIKLLPGMADGYVRNRVAVAMASAWGEAVGQLEGEHALARRVAGWLGVYTNGAPDADEAGRPAPDLVVWYRC</sequence>
<protein>
    <submittedName>
        <fullName evidence="1">Uncharacterized protein</fullName>
    </submittedName>
</protein>
<dbReference type="Proteomes" id="UP000292373">
    <property type="component" value="Unassembled WGS sequence"/>
</dbReference>
<dbReference type="EMBL" id="SDMQ01000001">
    <property type="protein sequence ID" value="TBT88428.1"/>
    <property type="molecule type" value="Genomic_DNA"/>
</dbReference>
<name>A0A4V2JSR4_9ACTN</name>
<dbReference type="AlphaFoldDB" id="A0A4V2JSR4"/>
<dbReference type="RefSeq" id="WP_131166559.1">
    <property type="nucleotide sequence ID" value="NZ_SDMQ01000001.1"/>
</dbReference>
<organism evidence="1 2">
    <name type="scientific">Propioniciclava sinopodophylli</name>
    <dbReference type="NCBI Taxonomy" id="1837344"/>
    <lineage>
        <taxon>Bacteria</taxon>
        <taxon>Bacillati</taxon>
        <taxon>Actinomycetota</taxon>
        <taxon>Actinomycetes</taxon>
        <taxon>Propionibacteriales</taxon>
        <taxon>Propionibacteriaceae</taxon>
        <taxon>Propioniciclava</taxon>
    </lineage>
</organism>
<reference evidence="1 2" key="1">
    <citation type="submission" date="2019-01" db="EMBL/GenBank/DDBJ databases">
        <title>Lactibacter flavus gen. nov., sp. nov., a novel bacterium of the family Propionibacteriaceae isolated from raw milk and dairy products.</title>
        <authorList>
            <person name="Huptas C."/>
            <person name="Wenning M."/>
            <person name="Breitenwieser F."/>
            <person name="Doll E."/>
            <person name="Von Neubeck M."/>
            <person name="Busse H.-J."/>
            <person name="Scherer S."/>
        </authorList>
    </citation>
    <scope>NUCLEOTIDE SEQUENCE [LARGE SCALE GENOMIC DNA]</scope>
    <source>
        <strain evidence="1 2">KCTC 33808</strain>
    </source>
</reference>
<dbReference type="OrthoDB" id="3723918at2"/>